<keyword evidence="5 8" id="KW-0812">Transmembrane</keyword>
<proteinExistence type="predicted"/>
<evidence type="ECO:0000256" key="5">
    <source>
        <dbReference type="ARBA" id="ARBA00022692"/>
    </source>
</evidence>
<keyword evidence="3" id="KW-0997">Cell inner membrane</keyword>
<comment type="caution">
    <text evidence="11">The sequence shown here is derived from an EMBL/GenBank/DDBJ whole genome shotgun (WGS) entry which is preliminary data.</text>
</comment>
<dbReference type="Pfam" id="PF00884">
    <property type="entry name" value="Sulfatase"/>
    <property type="match status" value="1"/>
</dbReference>
<keyword evidence="7 8" id="KW-0472">Membrane</keyword>
<dbReference type="GO" id="GO:0009244">
    <property type="term" value="P:lipopolysaccharide core region biosynthetic process"/>
    <property type="evidence" value="ECO:0007669"/>
    <property type="project" value="TreeGrafter"/>
</dbReference>
<protein>
    <submittedName>
        <fullName evidence="11">Phosphoethanolamine transferase</fullName>
    </submittedName>
</protein>
<dbReference type="PANTHER" id="PTHR30443:SF0">
    <property type="entry name" value="PHOSPHOETHANOLAMINE TRANSFERASE EPTA"/>
    <property type="match status" value="1"/>
</dbReference>
<evidence type="ECO:0000256" key="1">
    <source>
        <dbReference type="ARBA" id="ARBA00004429"/>
    </source>
</evidence>
<dbReference type="GO" id="GO:0016776">
    <property type="term" value="F:phosphotransferase activity, phosphate group as acceptor"/>
    <property type="evidence" value="ECO:0007669"/>
    <property type="project" value="TreeGrafter"/>
</dbReference>
<dbReference type="InterPro" id="IPR012549">
    <property type="entry name" value="EptA-like_N"/>
</dbReference>
<evidence type="ECO:0000256" key="7">
    <source>
        <dbReference type="ARBA" id="ARBA00023136"/>
    </source>
</evidence>
<evidence type="ECO:0000256" key="4">
    <source>
        <dbReference type="ARBA" id="ARBA00022679"/>
    </source>
</evidence>
<keyword evidence="6 8" id="KW-1133">Transmembrane helix</keyword>
<name>A0A2W5E300_9BURK</name>
<evidence type="ECO:0000256" key="8">
    <source>
        <dbReference type="SAM" id="Phobius"/>
    </source>
</evidence>
<feature type="transmembrane region" description="Helical" evidence="8">
    <location>
        <begin position="50"/>
        <end position="76"/>
    </location>
</feature>
<dbReference type="EMBL" id="QFOD01000001">
    <property type="protein sequence ID" value="PZP36464.1"/>
    <property type="molecule type" value="Genomic_DNA"/>
</dbReference>
<sequence>MRLLSRLFSWFRPEPSRPLTQVWLTALWMSLLANWPLWRQLNSLPEVAGLRGALFTLAFIGMVTAATGALLSLLAWPRVTRPLLTLLLLSAGGLAHFIGSYGIVFDPTMVVNMMQTDVRETRDLLSWRLALSVLALGALPAWWLWRQPSAPSQRVAARIGGNLAGFALGLVAMVLLALSVFADLSSTMRNYKSLRYMVTPLNAVYSLSSATLRRQAEPSGPPAVIGADAHLLPRAEGSKPPLLLLVVGETARAANFSLNGYARNTNPELAKLPVLSFQQVSSCGTSTAASLPCMFSPLGRSAFLDEKTRQENLLDVAQRAGLAVLWIDNQAGCKGLCDRVPNSFSNKLPETAPALPANLCHKDELGDECFDEVMLHGLDQRIAALDPERLKRGLLLVMHQMGSHGPAYYKRSPDDLKPFQPECRSNALQQCPREQVVNGYDNTIVTTDRLLARSIAWLQGQTGRFDPGLFYVSDHGESLGENGLYLHGMPYAMAPSEQTHVPLVMWLPEHGALADSLKPGCLAGLRDKQASHDNLFHTAMGWLGARADVYKPTWDLLAGCRR</sequence>
<reference evidence="11 12" key="1">
    <citation type="submission" date="2017-08" db="EMBL/GenBank/DDBJ databases">
        <title>Infants hospitalized years apart are colonized by the same room-sourced microbial strains.</title>
        <authorList>
            <person name="Brooks B."/>
            <person name="Olm M.R."/>
            <person name="Firek B.A."/>
            <person name="Baker R."/>
            <person name="Thomas B.C."/>
            <person name="Morowitz M.J."/>
            <person name="Banfield J.F."/>
        </authorList>
    </citation>
    <scope>NUCLEOTIDE SEQUENCE [LARGE SCALE GENOMIC DNA]</scope>
    <source>
        <strain evidence="11">S2_012_000_R2_81</strain>
    </source>
</reference>
<evidence type="ECO:0000256" key="2">
    <source>
        <dbReference type="ARBA" id="ARBA00022475"/>
    </source>
</evidence>
<dbReference type="NCBIfam" id="NF028537">
    <property type="entry name" value="P_eth_NH2_trans"/>
    <property type="match status" value="1"/>
</dbReference>
<dbReference type="InterPro" id="IPR017850">
    <property type="entry name" value="Alkaline_phosphatase_core_sf"/>
</dbReference>
<dbReference type="PANTHER" id="PTHR30443">
    <property type="entry name" value="INNER MEMBRANE PROTEIN"/>
    <property type="match status" value="1"/>
</dbReference>
<dbReference type="AlphaFoldDB" id="A0A2W5E300"/>
<dbReference type="Pfam" id="PF08019">
    <property type="entry name" value="EptA_B_N"/>
    <property type="match status" value="1"/>
</dbReference>
<evidence type="ECO:0000256" key="6">
    <source>
        <dbReference type="ARBA" id="ARBA00022989"/>
    </source>
</evidence>
<evidence type="ECO:0000259" key="10">
    <source>
        <dbReference type="Pfam" id="PF08019"/>
    </source>
</evidence>
<dbReference type="Gene3D" id="3.40.720.10">
    <property type="entry name" value="Alkaline Phosphatase, subunit A"/>
    <property type="match status" value="1"/>
</dbReference>
<dbReference type="SUPFAM" id="SSF53649">
    <property type="entry name" value="Alkaline phosphatase-like"/>
    <property type="match status" value="1"/>
</dbReference>
<evidence type="ECO:0000313" key="12">
    <source>
        <dbReference type="Proteomes" id="UP000249633"/>
    </source>
</evidence>
<dbReference type="GO" id="GO:0005886">
    <property type="term" value="C:plasma membrane"/>
    <property type="evidence" value="ECO:0007669"/>
    <property type="project" value="UniProtKB-SubCell"/>
</dbReference>
<feature type="domain" description="Phosphoethanolamine transferase N-terminal" evidence="10">
    <location>
        <begin position="64"/>
        <end position="210"/>
    </location>
</feature>
<feature type="transmembrane region" description="Helical" evidence="8">
    <location>
        <begin position="125"/>
        <end position="145"/>
    </location>
</feature>
<dbReference type="InterPro" id="IPR040423">
    <property type="entry name" value="PEA_transferase"/>
</dbReference>
<evidence type="ECO:0000256" key="3">
    <source>
        <dbReference type="ARBA" id="ARBA00022519"/>
    </source>
</evidence>
<dbReference type="CDD" id="cd16017">
    <property type="entry name" value="LptA"/>
    <property type="match status" value="1"/>
</dbReference>
<dbReference type="InterPro" id="IPR000917">
    <property type="entry name" value="Sulfatase_N"/>
</dbReference>
<keyword evidence="2" id="KW-1003">Cell membrane</keyword>
<feature type="transmembrane region" description="Helical" evidence="8">
    <location>
        <begin position="21"/>
        <end position="38"/>
    </location>
</feature>
<dbReference type="Proteomes" id="UP000249633">
    <property type="component" value="Unassembled WGS sequence"/>
</dbReference>
<dbReference type="InterPro" id="IPR058130">
    <property type="entry name" value="PEA_transf_C"/>
</dbReference>
<evidence type="ECO:0000313" key="11">
    <source>
        <dbReference type="EMBL" id="PZP36464.1"/>
    </source>
</evidence>
<keyword evidence="4 11" id="KW-0808">Transferase</keyword>
<accession>A0A2W5E300</accession>
<comment type="subcellular location">
    <subcellularLocation>
        <location evidence="1">Cell inner membrane</location>
        <topology evidence="1">Multi-pass membrane protein</topology>
    </subcellularLocation>
</comment>
<feature type="transmembrane region" description="Helical" evidence="8">
    <location>
        <begin position="157"/>
        <end position="182"/>
    </location>
</feature>
<feature type="domain" description="Sulfatase N-terminal" evidence="9">
    <location>
        <begin position="241"/>
        <end position="545"/>
    </location>
</feature>
<gene>
    <name evidence="11" type="ORF">DI603_00385</name>
</gene>
<organism evidence="11 12">
    <name type="scientific">Roseateles depolymerans</name>
    <dbReference type="NCBI Taxonomy" id="76731"/>
    <lineage>
        <taxon>Bacteria</taxon>
        <taxon>Pseudomonadati</taxon>
        <taxon>Pseudomonadota</taxon>
        <taxon>Betaproteobacteria</taxon>
        <taxon>Burkholderiales</taxon>
        <taxon>Sphaerotilaceae</taxon>
        <taxon>Roseateles</taxon>
    </lineage>
</organism>
<feature type="transmembrane region" description="Helical" evidence="8">
    <location>
        <begin position="83"/>
        <end position="105"/>
    </location>
</feature>
<evidence type="ECO:0000259" key="9">
    <source>
        <dbReference type="Pfam" id="PF00884"/>
    </source>
</evidence>